<proteinExistence type="predicted"/>
<reference evidence="1 2" key="1">
    <citation type="journal article" date="2012" name="BMC Genomics">
        <title>Complete genome sequence of Saccharothrix espanaensis DSM 44229T and comparison to the other completely sequenced Pseudonocardiaceae.</title>
        <authorList>
            <person name="Strobel T."/>
            <person name="Al-Dilaimi A."/>
            <person name="Blom J."/>
            <person name="Gessner A."/>
            <person name="Kalinowski J."/>
            <person name="Luzhetska M."/>
            <person name="Puhler A."/>
            <person name="Szczepanowski R."/>
            <person name="Bechthold A."/>
            <person name="Ruckert C."/>
        </authorList>
    </citation>
    <scope>NUCLEOTIDE SEQUENCE [LARGE SCALE GENOMIC DNA]</scope>
    <source>
        <strain evidence="2">ATCC 51144 / DSM 44229 / JCM 9112 / NBRC 15066 / NRRL 15764</strain>
    </source>
</reference>
<protein>
    <submittedName>
        <fullName evidence="1">Uncharacterized protein</fullName>
    </submittedName>
</protein>
<accession>K0K6A4</accession>
<dbReference type="STRING" id="1179773.BN6_51630"/>
<evidence type="ECO:0000313" key="1">
    <source>
        <dbReference type="EMBL" id="CCH32429.1"/>
    </source>
</evidence>
<sequence>MGGPLGPRPGPERRRVPAQVSFSVAKPQDRAPVDTRCAPHATAILTTRLGPSVLSDAAQLEVVVASTSDGLAIGVPGVVADAR</sequence>
<dbReference type="KEGG" id="sesp:BN6_51630"/>
<dbReference type="PATRIC" id="fig|1179773.3.peg.5190"/>
<organism evidence="1 2">
    <name type="scientific">Saccharothrix espanaensis (strain ATCC 51144 / DSM 44229 / JCM 9112 / NBRC 15066 / NRRL 15764)</name>
    <dbReference type="NCBI Taxonomy" id="1179773"/>
    <lineage>
        <taxon>Bacteria</taxon>
        <taxon>Bacillati</taxon>
        <taxon>Actinomycetota</taxon>
        <taxon>Actinomycetes</taxon>
        <taxon>Pseudonocardiales</taxon>
        <taxon>Pseudonocardiaceae</taxon>
        <taxon>Saccharothrix</taxon>
    </lineage>
</organism>
<dbReference type="AlphaFoldDB" id="K0K6A4"/>
<gene>
    <name evidence="1" type="ordered locus">BN6_51630</name>
</gene>
<keyword evidence="2" id="KW-1185">Reference proteome</keyword>
<dbReference type="EMBL" id="HE804045">
    <property type="protein sequence ID" value="CCH32429.1"/>
    <property type="molecule type" value="Genomic_DNA"/>
</dbReference>
<dbReference type="HOGENOM" id="CLU_2540581_0_0_11"/>
<evidence type="ECO:0000313" key="2">
    <source>
        <dbReference type="Proteomes" id="UP000006281"/>
    </source>
</evidence>
<dbReference type="Proteomes" id="UP000006281">
    <property type="component" value="Chromosome"/>
</dbReference>
<name>K0K6A4_SACES</name>